<dbReference type="OrthoDB" id="9805859at2"/>
<sequence length="125" mass="14363">MAIKQDRLLDFNPAAAVELPPAVRPKPVVWTEGRFAQWRLDHEAYRDRIRRLRDGKRVDPIAVYVGSPRPSRVMVWTAVRTSVFLGFTRRDRLFALYRLITLRGLRRGEAAGLQPGRGLRSRPGT</sequence>
<gene>
    <name evidence="1" type="ORF">E1294_14460</name>
</gene>
<reference evidence="1 2" key="1">
    <citation type="submission" date="2019-03" db="EMBL/GenBank/DDBJ databases">
        <title>Draft genome sequences of novel Actinobacteria.</title>
        <authorList>
            <person name="Sahin N."/>
            <person name="Ay H."/>
            <person name="Saygin H."/>
        </authorList>
    </citation>
    <scope>NUCLEOTIDE SEQUENCE [LARGE SCALE GENOMIC DNA]</scope>
    <source>
        <strain evidence="1 2">KC712</strain>
    </source>
</reference>
<proteinExistence type="predicted"/>
<evidence type="ECO:0000313" key="1">
    <source>
        <dbReference type="EMBL" id="TDD21625.1"/>
    </source>
</evidence>
<dbReference type="AlphaFoldDB" id="A0A4R4WVE9"/>
<name>A0A4R4WVE9_9ACTN</name>
<organism evidence="1 2">
    <name type="scientific">Nonomuraea diastatica</name>
    <dbReference type="NCBI Taxonomy" id="1848329"/>
    <lineage>
        <taxon>Bacteria</taxon>
        <taxon>Bacillati</taxon>
        <taxon>Actinomycetota</taxon>
        <taxon>Actinomycetes</taxon>
        <taxon>Streptosporangiales</taxon>
        <taxon>Streptosporangiaceae</taxon>
        <taxon>Nonomuraea</taxon>
    </lineage>
</organism>
<dbReference type="Proteomes" id="UP000294543">
    <property type="component" value="Unassembled WGS sequence"/>
</dbReference>
<dbReference type="EMBL" id="SMKP01000033">
    <property type="protein sequence ID" value="TDD21625.1"/>
    <property type="molecule type" value="Genomic_DNA"/>
</dbReference>
<accession>A0A4R4WVE9</accession>
<evidence type="ECO:0000313" key="2">
    <source>
        <dbReference type="Proteomes" id="UP000294543"/>
    </source>
</evidence>
<protein>
    <submittedName>
        <fullName evidence="1">Uncharacterized protein</fullName>
    </submittedName>
</protein>
<dbReference type="RefSeq" id="WP_132508709.1">
    <property type="nucleotide sequence ID" value="NZ_SMKP01000033.1"/>
</dbReference>
<comment type="caution">
    <text evidence="1">The sequence shown here is derived from an EMBL/GenBank/DDBJ whole genome shotgun (WGS) entry which is preliminary data.</text>
</comment>
<keyword evidence="2" id="KW-1185">Reference proteome</keyword>